<dbReference type="EMBL" id="JAEACQ010000261">
    <property type="protein sequence ID" value="MBL7631176.1"/>
    <property type="molecule type" value="Genomic_DNA"/>
</dbReference>
<name>A0A937RFD1_9ACTN</name>
<dbReference type="Pfam" id="PF13524">
    <property type="entry name" value="Glyco_trans_1_2"/>
    <property type="match status" value="1"/>
</dbReference>
<dbReference type="Proteomes" id="UP000604475">
    <property type="component" value="Unassembled WGS sequence"/>
</dbReference>
<feature type="domain" description="Spore protein YkvP/CgeB glycosyl transferase-like" evidence="1">
    <location>
        <begin position="197"/>
        <end position="276"/>
    </location>
</feature>
<reference evidence="2" key="1">
    <citation type="submission" date="2020-12" db="EMBL/GenBank/DDBJ databases">
        <title>Genomic characterization of non-nitrogen-fixing Frankia strains.</title>
        <authorList>
            <person name="Carlos-Shanley C."/>
            <person name="Guerra T."/>
            <person name="Hahn D."/>
        </authorList>
    </citation>
    <scope>NUCLEOTIDE SEQUENCE</scope>
    <source>
        <strain evidence="2">CN6</strain>
    </source>
</reference>
<dbReference type="RefSeq" id="WP_203001876.1">
    <property type="nucleotide sequence ID" value="NZ_JADWYU010000086.1"/>
</dbReference>
<organism evidence="2 3">
    <name type="scientific">Frankia nepalensis</name>
    <dbReference type="NCBI Taxonomy" id="1836974"/>
    <lineage>
        <taxon>Bacteria</taxon>
        <taxon>Bacillati</taxon>
        <taxon>Actinomycetota</taxon>
        <taxon>Actinomycetes</taxon>
        <taxon>Frankiales</taxon>
        <taxon>Frankiaceae</taxon>
        <taxon>Frankia</taxon>
    </lineage>
</organism>
<proteinExistence type="predicted"/>
<comment type="caution">
    <text evidence="2">The sequence shown here is derived from an EMBL/GenBank/DDBJ whole genome shotgun (WGS) entry which is preliminary data.</text>
</comment>
<protein>
    <recommendedName>
        <fullName evidence="1">Spore protein YkvP/CgeB glycosyl transferase-like domain-containing protein</fullName>
    </recommendedName>
</protein>
<dbReference type="AlphaFoldDB" id="A0A937RFD1"/>
<gene>
    <name evidence="2" type="ORF">I7412_29260</name>
</gene>
<sequence>MGDKVLIGYSFWGFLGPGIIDTPDGGRSHRRTLIDGLQRRGHEVVFLQRDRDRTEAGLDLADLYRWEPGLPVIDVLMLEWRWPIAGRNTTPCGTASHTCDLHRQAELVTHYTDRLGTPTLLWDKDRQLPADDSLWTRPNVTICEPALHPRPRAVSLLFPLADAVLRTADPAALAALPRPLPLVYIGNQYDRDDAFERFFAPAAGNLPHAVAGKWSRTSQWPHVNFVGRIAFEQVAELYREALATVLLLPERYRSAGQMTQRIFEAVLAGCLPLAPTDIDDVDAFVPRCLQVVDGAETLSKIDWLTAVTRTTEHTDLISQCLGKLDLFRLSAQLDTIDRVLSSARGVDR</sequence>
<accession>A0A937RFD1</accession>
<keyword evidence="3" id="KW-1185">Reference proteome</keyword>
<evidence type="ECO:0000313" key="2">
    <source>
        <dbReference type="EMBL" id="MBL7631176.1"/>
    </source>
</evidence>
<evidence type="ECO:0000259" key="1">
    <source>
        <dbReference type="Pfam" id="PF13524"/>
    </source>
</evidence>
<dbReference type="InterPro" id="IPR055259">
    <property type="entry name" value="YkvP/CgeB_Glyco_trans-like"/>
</dbReference>
<evidence type="ECO:0000313" key="3">
    <source>
        <dbReference type="Proteomes" id="UP000604475"/>
    </source>
</evidence>